<evidence type="ECO:0000313" key="9">
    <source>
        <dbReference type="EMBL" id="ALM74453.1"/>
    </source>
</evidence>
<protein>
    <recommendedName>
        <fullName evidence="7">Aminotransferase</fullName>
        <ecNumber evidence="7">2.6.1.-</ecNumber>
    </recommendedName>
</protein>
<organism evidence="9 10">
    <name type="scientific">Thermococcus barophilus</name>
    <dbReference type="NCBI Taxonomy" id="55802"/>
    <lineage>
        <taxon>Archaea</taxon>
        <taxon>Methanobacteriati</taxon>
        <taxon>Methanobacteriota</taxon>
        <taxon>Thermococci</taxon>
        <taxon>Thermococcales</taxon>
        <taxon>Thermococcaceae</taxon>
        <taxon>Thermococcus</taxon>
    </lineage>
</organism>
<evidence type="ECO:0000256" key="4">
    <source>
        <dbReference type="ARBA" id="ARBA00022576"/>
    </source>
</evidence>
<dbReference type="Gene3D" id="3.40.640.10">
    <property type="entry name" value="Type I PLP-dependent aspartate aminotransferase-like (Major domain)"/>
    <property type="match status" value="1"/>
</dbReference>
<dbReference type="RefSeq" id="WP_056933337.1">
    <property type="nucleotide sequence ID" value="NZ_CP013050.1"/>
</dbReference>
<reference evidence="9 10" key="1">
    <citation type="journal article" date="2016" name="Genome Announc.">
        <title>Complete genome sequence of the hyperthermophilic and piezophilic archaeon Thermococcus barophilus Ch5, capable of growth at the expense of hydrogenogenesis from carbon monoxide and formate.</title>
        <authorList>
            <person name="Oger P."/>
            <person name="Sokolova T.G."/>
            <person name="Kozhevnikova D.A."/>
            <person name="Taranov E.A."/>
            <person name="Vannier P."/>
            <person name="Lee H.S."/>
            <person name="Kwon K.K."/>
            <person name="Kang S.G."/>
            <person name="Lee J.H."/>
            <person name="Bonch-Osmolovskaya E.A."/>
            <person name="Lebedinsky A.V."/>
        </authorList>
    </citation>
    <scope>NUCLEOTIDE SEQUENCE [LARGE SCALE GENOMIC DNA]</scope>
    <source>
        <strain evidence="10">Ch5</strain>
    </source>
</reference>
<dbReference type="GO" id="GO:0006520">
    <property type="term" value="P:amino acid metabolic process"/>
    <property type="evidence" value="ECO:0007669"/>
    <property type="project" value="InterPro"/>
</dbReference>
<keyword evidence="4 7" id="KW-0032">Aminotransferase</keyword>
<dbReference type="CDD" id="cd00609">
    <property type="entry name" value="AAT_like"/>
    <property type="match status" value="1"/>
</dbReference>
<dbReference type="Proteomes" id="UP000066042">
    <property type="component" value="Chromosome"/>
</dbReference>
<comment type="subunit">
    <text evidence="3">Homodimer.</text>
</comment>
<dbReference type="STRING" id="55802.TBCH5v1_0485"/>
<dbReference type="InterPro" id="IPR004838">
    <property type="entry name" value="NHTrfase_class1_PyrdxlP-BS"/>
</dbReference>
<evidence type="ECO:0000256" key="5">
    <source>
        <dbReference type="ARBA" id="ARBA00022679"/>
    </source>
</evidence>
<dbReference type="PROSITE" id="PS00105">
    <property type="entry name" value="AA_TRANSFER_CLASS_1"/>
    <property type="match status" value="1"/>
</dbReference>
<keyword evidence="5 7" id="KW-0808">Transferase</keyword>
<proteinExistence type="inferred from homology"/>
<dbReference type="AlphaFoldDB" id="A0A0S1X9J9"/>
<dbReference type="SUPFAM" id="SSF53383">
    <property type="entry name" value="PLP-dependent transferases"/>
    <property type="match status" value="1"/>
</dbReference>
<gene>
    <name evidence="9" type="primary">aspC1</name>
    <name evidence="9" type="ORF">TBCH5v1_0485</name>
</gene>
<dbReference type="Pfam" id="PF00155">
    <property type="entry name" value="Aminotran_1_2"/>
    <property type="match status" value="1"/>
</dbReference>
<evidence type="ECO:0000256" key="6">
    <source>
        <dbReference type="ARBA" id="ARBA00022898"/>
    </source>
</evidence>
<evidence type="ECO:0000256" key="1">
    <source>
        <dbReference type="ARBA" id="ARBA00001933"/>
    </source>
</evidence>
<evidence type="ECO:0000313" key="10">
    <source>
        <dbReference type="Proteomes" id="UP000066042"/>
    </source>
</evidence>
<keyword evidence="6" id="KW-0663">Pyridoxal phosphate</keyword>
<dbReference type="PATRIC" id="fig|55802.8.peg.479"/>
<dbReference type="PANTHER" id="PTHR46383">
    <property type="entry name" value="ASPARTATE AMINOTRANSFERASE"/>
    <property type="match status" value="1"/>
</dbReference>
<name>A0A0S1X9J9_THEBA</name>
<dbReference type="InterPro" id="IPR015421">
    <property type="entry name" value="PyrdxlP-dep_Trfase_major"/>
</dbReference>
<dbReference type="EMBL" id="CP013050">
    <property type="protein sequence ID" value="ALM74453.1"/>
    <property type="molecule type" value="Genomic_DNA"/>
</dbReference>
<accession>A0A0S1X9J9</accession>
<dbReference type="InterPro" id="IPR004839">
    <property type="entry name" value="Aminotransferase_I/II_large"/>
</dbReference>
<dbReference type="GO" id="GO:0008483">
    <property type="term" value="F:transaminase activity"/>
    <property type="evidence" value="ECO:0007669"/>
    <property type="project" value="UniProtKB-KW"/>
</dbReference>
<sequence length="345" mass="39432">MFNVYEFFNKISSINPEIRLDAGQPDIKVDERIIEEAVNSLKRYETGYTKTPGLDELREKIAEVEGVEKENVIVGNGSKILIASQILRAKRIGIISPHWQAYESPAKMFGKELRIFKTSLEEGWEPRIERLNVDLLILNYPNNPTGKILPREKLKEILEIAEDENVKVLADEIYSDITFKPFTPARELYDNVVTVKGFSKLFSMTGFRVGYAIAQREDIKAMQKFLEVTTTCVPIFIQRAGVKALEIRDEIKKRVVRIYEERARLASRILKGTFEFYKPDGTFYLFVKTGVNGLSFAEKLLEKGVSVFPGIAFGDYRDFIRISLVSSRLEEGLKIIKEVKLCVLG</sequence>
<evidence type="ECO:0000256" key="2">
    <source>
        <dbReference type="ARBA" id="ARBA00007441"/>
    </source>
</evidence>
<evidence type="ECO:0000259" key="8">
    <source>
        <dbReference type="Pfam" id="PF00155"/>
    </source>
</evidence>
<comment type="similarity">
    <text evidence="2 7">Belongs to the class-I pyridoxal-phosphate-dependent aminotransferase family.</text>
</comment>
<dbReference type="EC" id="2.6.1.-" evidence="7"/>
<feature type="domain" description="Aminotransferase class I/classII large" evidence="8">
    <location>
        <begin position="18"/>
        <end position="324"/>
    </location>
</feature>
<evidence type="ECO:0000256" key="7">
    <source>
        <dbReference type="RuleBase" id="RU000481"/>
    </source>
</evidence>
<evidence type="ECO:0000256" key="3">
    <source>
        <dbReference type="ARBA" id="ARBA00011738"/>
    </source>
</evidence>
<dbReference type="InterPro" id="IPR050596">
    <property type="entry name" value="AspAT/PAT-like"/>
</dbReference>
<comment type="cofactor">
    <cofactor evidence="1 7">
        <name>pyridoxal 5'-phosphate</name>
        <dbReference type="ChEBI" id="CHEBI:597326"/>
    </cofactor>
</comment>
<dbReference type="GeneID" id="26135768"/>
<dbReference type="PANTHER" id="PTHR46383:SF1">
    <property type="entry name" value="ASPARTATE AMINOTRANSFERASE"/>
    <property type="match status" value="1"/>
</dbReference>
<dbReference type="GO" id="GO:0030170">
    <property type="term" value="F:pyridoxal phosphate binding"/>
    <property type="evidence" value="ECO:0007669"/>
    <property type="project" value="InterPro"/>
</dbReference>
<dbReference type="InterPro" id="IPR015424">
    <property type="entry name" value="PyrdxlP-dep_Trfase"/>
</dbReference>